<dbReference type="GO" id="GO:0016740">
    <property type="term" value="F:transferase activity"/>
    <property type="evidence" value="ECO:0007669"/>
    <property type="project" value="UniProtKB-KW"/>
</dbReference>
<comment type="similarity">
    <text evidence="3">Belongs to the NMT1/THI5 family.</text>
</comment>
<evidence type="ECO:0000313" key="14">
    <source>
        <dbReference type="Proteomes" id="UP000235861"/>
    </source>
</evidence>
<evidence type="ECO:0000313" key="13">
    <source>
        <dbReference type="EMBL" id="PJG60234.1"/>
    </source>
</evidence>
<proteinExistence type="inferred from homology"/>
<dbReference type="Proteomes" id="UP000235861">
    <property type="component" value="Unassembled WGS sequence"/>
</dbReference>
<comment type="subunit">
    <text evidence="4">Homodimer.</text>
</comment>
<dbReference type="Gene3D" id="3.40.190.10">
    <property type="entry name" value="Periplasmic binding protein-like II"/>
    <property type="match status" value="2"/>
</dbReference>
<evidence type="ECO:0000256" key="6">
    <source>
        <dbReference type="ARBA" id="ARBA00022723"/>
    </source>
</evidence>
<keyword evidence="8" id="KW-0784">Thiamine biosynthesis</keyword>
<dbReference type="GO" id="GO:0046872">
    <property type="term" value="F:metal ion binding"/>
    <property type="evidence" value="ECO:0007669"/>
    <property type="project" value="UniProtKB-KW"/>
</dbReference>
<comment type="caution">
    <text evidence="13">The sequence shown here is derived from an EMBL/GenBank/DDBJ whole genome shotgun (WGS) entry which is preliminary data.</text>
</comment>
<dbReference type="AlphaFoldDB" id="A0A2H9U895"/>
<gene>
    <name evidence="13" type="ORF">CUC53_03025</name>
</gene>
<evidence type="ECO:0000256" key="11">
    <source>
        <dbReference type="ARBA" id="ARBA00048179"/>
    </source>
</evidence>
<keyword evidence="5" id="KW-0808">Transferase</keyword>
<dbReference type="GO" id="GO:0009228">
    <property type="term" value="P:thiamine biosynthetic process"/>
    <property type="evidence" value="ECO:0007669"/>
    <property type="project" value="UniProtKB-KW"/>
</dbReference>
<protein>
    <recommendedName>
        <fullName evidence="10">Thiamine pyrimidine synthase</fullName>
    </recommendedName>
</protein>
<dbReference type="PANTHER" id="PTHR31528">
    <property type="entry name" value="4-AMINO-5-HYDROXYMETHYL-2-METHYLPYRIMIDINE PHOSPHATE SYNTHASE THI11-RELATED"/>
    <property type="match status" value="1"/>
</dbReference>
<evidence type="ECO:0000256" key="2">
    <source>
        <dbReference type="ARBA" id="ARBA00004948"/>
    </source>
</evidence>
<evidence type="ECO:0000256" key="5">
    <source>
        <dbReference type="ARBA" id="ARBA00022679"/>
    </source>
</evidence>
<evidence type="ECO:0000256" key="4">
    <source>
        <dbReference type="ARBA" id="ARBA00011738"/>
    </source>
</evidence>
<dbReference type="InterPro" id="IPR027939">
    <property type="entry name" value="NMT1/THI5"/>
</dbReference>
<evidence type="ECO:0000259" key="12">
    <source>
        <dbReference type="Pfam" id="PF09084"/>
    </source>
</evidence>
<dbReference type="Pfam" id="PF09084">
    <property type="entry name" value="NMT1"/>
    <property type="match status" value="1"/>
</dbReference>
<evidence type="ECO:0000256" key="7">
    <source>
        <dbReference type="ARBA" id="ARBA00022898"/>
    </source>
</evidence>
<evidence type="ECO:0000256" key="10">
    <source>
        <dbReference type="ARBA" id="ARBA00033171"/>
    </source>
</evidence>
<evidence type="ECO:0000256" key="1">
    <source>
        <dbReference type="ARBA" id="ARBA00003469"/>
    </source>
</evidence>
<dbReference type="InterPro" id="IPR015168">
    <property type="entry name" value="SsuA/THI5"/>
</dbReference>
<keyword evidence="6" id="KW-0479">Metal-binding</keyword>
<evidence type="ECO:0000256" key="9">
    <source>
        <dbReference type="ARBA" id="ARBA00023004"/>
    </source>
</evidence>
<accession>A0A2H9U895</accession>
<dbReference type="PANTHER" id="PTHR31528:SF1">
    <property type="entry name" value="4-AMINO-5-HYDROXYMETHYL-2-METHYLPYRIMIDINE PHOSPHATE SYNTHASE THI11-RELATED"/>
    <property type="match status" value="1"/>
</dbReference>
<comment type="catalytic activity">
    <reaction evidence="11">
        <text>N(6)-(pyridoxal phosphate)-L-lysyl-[4-amino-5-hydroxymethyl-2-methylpyrimidine phosphate synthase] + L-histidyl-[4-amino-5-hydroxymethyl-2-methylpyrimidine phosphate synthase] + 2 Fe(3+) + 4 H2O = L-lysyl-[4-amino-5-hydroxymethyl-2-methylpyrimidine phosphate synthase] + (2S)-2-amino-5-hydroxy-4-oxopentanoyl-[4-amino-5-hydroxymethyl-2-methylpyrimidine phosphate synthase] + 4-amino-2-methyl-5-(phosphooxymethyl)pyrimidine + 3-oxopropanoate + 2 Fe(2+) + 2 H(+)</text>
        <dbReference type="Rhea" id="RHEA:65756"/>
        <dbReference type="Rhea" id="RHEA-COMP:16892"/>
        <dbReference type="Rhea" id="RHEA-COMP:16893"/>
        <dbReference type="Rhea" id="RHEA-COMP:16894"/>
        <dbReference type="Rhea" id="RHEA-COMP:16895"/>
        <dbReference type="ChEBI" id="CHEBI:15377"/>
        <dbReference type="ChEBI" id="CHEBI:15378"/>
        <dbReference type="ChEBI" id="CHEBI:29033"/>
        <dbReference type="ChEBI" id="CHEBI:29034"/>
        <dbReference type="ChEBI" id="CHEBI:29969"/>
        <dbReference type="ChEBI" id="CHEBI:29979"/>
        <dbReference type="ChEBI" id="CHEBI:33190"/>
        <dbReference type="ChEBI" id="CHEBI:58354"/>
        <dbReference type="ChEBI" id="CHEBI:143915"/>
        <dbReference type="ChEBI" id="CHEBI:157692"/>
    </reaction>
    <physiologicalReaction direction="left-to-right" evidence="11">
        <dbReference type="Rhea" id="RHEA:65757"/>
    </physiologicalReaction>
</comment>
<comment type="function">
    <text evidence="1">Responsible for the formation of the pyrimidine heterocycle in the thiamine biosynthesis pathway. Catalyzes the formation of hydroxymethylpyrimidine phosphate (HMP-P) from histidine and pyridoxal phosphate (PLP). The protein uses PLP and the active site histidine to form HMP-P, generating an inactive enzyme. The enzyme can only undergo a single turnover, which suggests it is a suicide enzyme.</text>
</comment>
<keyword evidence="7" id="KW-0663">Pyridoxal phosphate</keyword>
<dbReference type="SUPFAM" id="SSF53850">
    <property type="entry name" value="Periplasmic binding protein-like II"/>
    <property type="match status" value="1"/>
</dbReference>
<name>A0A2H9U895_9GAMM</name>
<organism evidence="13 14">
    <name type="scientific">Aeromonas cavernicola</name>
    <dbReference type="NCBI Taxonomy" id="1006623"/>
    <lineage>
        <taxon>Bacteria</taxon>
        <taxon>Pseudomonadati</taxon>
        <taxon>Pseudomonadota</taxon>
        <taxon>Gammaproteobacteria</taxon>
        <taxon>Aeromonadales</taxon>
        <taxon>Aeromonadaceae</taxon>
        <taxon>Aeromonas</taxon>
    </lineage>
</organism>
<keyword evidence="14" id="KW-1185">Reference proteome</keyword>
<evidence type="ECO:0000256" key="8">
    <source>
        <dbReference type="ARBA" id="ARBA00022977"/>
    </source>
</evidence>
<feature type="domain" description="SsuA/THI5-like" evidence="12">
    <location>
        <begin position="90"/>
        <end position="308"/>
    </location>
</feature>
<comment type="pathway">
    <text evidence="2">Cofactor biosynthesis; thiamine diphosphate biosynthesis.</text>
</comment>
<reference evidence="13 14" key="1">
    <citation type="submission" date="2017-11" db="EMBL/GenBank/DDBJ databases">
        <title>Draft genome sequence of environmental isolate Aeromonas cavernicola sp. nov. MDC 2508.</title>
        <authorList>
            <person name="Colston S.M."/>
            <person name="Navarro A."/>
            <person name="Martinez-Murcia A.J."/>
            <person name="Graf J."/>
        </authorList>
    </citation>
    <scope>NUCLEOTIDE SEQUENCE [LARGE SCALE GENOMIC DNA]</scope>
    <source>
        <strain evidence="13 14">MDC 2508</strain>
    </source>
</reference>
<evidence type="ECO:0000256" key="3">
    <source>
        <dbReference type="ARBA" id="ARBA00009406"/>
    </source>
</evidence>
<sequence length="396" mass="43347">MVQQSQALCYSYHIVEYFFQKHKGAAMMNNAITVHHSANKPRLRTLLTAVGAGLLSLSLTLPASVQAATSSATDKPYKALLNVIAGPTSFFLLADEKGYYRQQGIALEFTPSEGASVVIPMVKPHGFDIGYGDMSTLIEQIARSEEGKGPIAVFTTFNEVPFTIAVKADGPITSVKQLEGKRIWGHEADSAMRTFDLYAQAAGIDADQTRVFTTDDPMGSQAARIVAGDQKIDAMFGFVNTIIATSTPYGVKREQLRFFNYMDLLPDMYGNTLFVTRDMYQQAPDAVRALVQATNQGLRDTVADPNAAVDVLVKRYPESDHTINRTRLVGTLKMEMSHPEGAKLGIGAVDEARLQRLINAIVKAKNLPRTPTAKEVFDPQFLPPVAQRVTNLANSR</sequence>
<keyword evidence="9" id="KW-0408">Iron</keyword>
<dbReference type="EMBL" id="PGGC01000022">
    <property type="protein sequence ID" value="PJG60234.1"/>
    <property type="molecule type" value="Genomic_DNA"/>
</dbReference>